<dbReference type="Pfam" id="PF12627">
    <property type="entry name" value="PolyA_pol_RNAbd"/>
    <property type="match status" value="1"/>
</dbReference>
<dbReference type="GO" id="GO:0008033">
    <property type="term" value="P:tRNA processing"/>
    <property type="evidence" value="ECO:0007669"/>
    <property type="project" value="UniProtKB-KW"/>
</dbReference>
<evidence type="ECO:0000256" key="8">
    <source>
        <dbReference type="RuleBase" id="RU003953"/>
    </source>
</evidence>
<comment type="caution">
    <text evidence="10">The sequence shown here is derived from an EMBL/GenBank/DDBJ whole genome shotgun (WGS) entry which is preliminary data.</text>
</comment>
<dbReference type="GO" id="GO:0016779">
    <property type="term" value="F:nucleotidyltransferase activity"/>
    <property type="evidence" value="ECO:0007669"/>
    <property type="project" value="UniProtKB-KW"/>
</dbReference>
<dbReference type="InterPro" id="IPR032828">
    <property type="entry name" value="PolyA_RNA-bd"/>
</dbReference>
<dbReference type="PANTHER" id="PTHR46173">
    <property type="entry name" value="CCA TRNA NUCLEOTIDYLTRANSFERASE 1, MITOCHONDRIAL"/>
    <property type="match status" value="1"/>
</dbReference>
<dbReference type="InterPro" id="IPR006675">
    <property type="entry name" value="HDIG_dom"/>
</dbReference>
<evidence type="ECO:0000259" key="9">
    <source>
        <dbReference type="SMART" id="SM00471"/>
    </source>
</evidence>
<dbReference type="InterPro" id="IPR002646">
    <property type="entry name" value="PolA_pol_head_dom"/>
</dbReference>
<dbReference type="SUPFAM" id="SSF81301">
    <property type="entry name" value="Nucleotidyltransferase"/>
    <property type="match status" value="1"/>
</dbReference>
<comment type="similarity">
    <text evidence="8">Belongs to the tRNA nucleotidyltransferase/poly(A) polymerase family.</text>
</comment>
<accession>A0A1F6EDD1</accession>
<evidence type="ECO:0000256" key="1">
    <source>
        <dbReference type="ARBA" id="ARBA00001946"/>
    </source>
</evidence>
<evidence type="ECO:0000256" key="3">
    <source>
        <dbReference type="ARBA" id="ARBA00022694"/>
    </source>
</evidence>
<dbReference type="GO" id="GO:0000166">
    <property type="term" value="F:nucleotide binding"/>
    <property type="evidence" value="ECO:0007669"/>
    <property type="project" value="UniProtKB-KW"/>
</dbReference>
<protein>
    <recommendedName>
        <fullName evidence="9">HD/PDEase domain-containing protein</fullName>
    </recommendedName>
</protein>
<evidence type="ECO:0000256" key="5">
    <source>
        <dbReference type="ARBA" id="ARBA00022723"/>
    </source>
</evidence>
<dbReference type="Pfam" id="PF01743">
    <property type="entry name" value="PolyA_pol"/>
    <property type="match status" value="1"/>
</dbReference>
<keyword evidence="8" id="KW-0694">RNA-binding</keyword>
<evidence type="ECO:0000256" key="2">
    <source>
        <dbReference type="ARBA" id="ARBA00022679"/>
    </source>
</evidence>
<keyword evidence="6" id="KW-0547">Nucleotide-binding</keyword>
<dbReference type="InterPro" id="IPR006674">
    <property type="entry name" value="HD_domain"/>
</dbReference>
<dbReference type="PANTHER" id="PTHR46173:SF1">
    <property type="entry name" value="CCA TRNA NUCLEOTIDYLTRANSFERASE 1, MITOCHONDRIAL"/>
    <property type="match status" value="1"/>
</dbReference>
<dbReference type="CDD" id="cd00077">
    <property type="entry name" value="HDc"/>
    <property type="match status" value="1"/>
</dbReference>
<dbReference type="STRING" id="1798508.A3A35_00775"/>
<dbReference type="NCBIfam" id="TIGR00277">
    <property type="entry name" value="HDIG"/>
    <property type="match status" value="1"/>
</dbReference>
<dbReference type="SUPFAM" id="SSF81891">
    <property type="entry name" value="Poly A polymerase C-terminal region-like"/>
    <property type="match status" value="1"/>
</dbReference>
<keyword evidence="3" id="KW-0819">tRNA processing</keyword>
<evidence type="ECO:0000256" key="4">
    <source>
        <dbReference type="ARBA" id="ARBA00022695"/>
    </source>
</evidence>
<dbReference type="GO" id="GO:0046872">
    <property type="term" value="F:metal ion binding"/>
    <property type="evidence" value="ECO:0007669"/>
    <property type="project" value="UniProtKB-KW"/>
</dbReference>
<keyword evidence="7" id="KW-0460">Magnesium</keyword>
<keyword evidence="2 8" id="KW-0808">Transferase</keyword>
<organism evidence="10 11">
    <name type="scientific">Candidatus Kaiserbacteria bacterium RIFCSPLOWO2_01_FULL_51_21</name>
    <dbReference type="NCBI Taxonomy" id="1798508"/>
    <lineage>
        <taxon>Bacteria</taxon>
        <taxon>Candidatus Kaiseribacteriota</taxon>
    </lineage>
</organism>
<dbReference type="GO" id="GO:0000049">
    <property type="term" value="F:tRNA binding"/>
    <property type="evidence" value="ECO:0007669"/>
    <property type="project" value="TreeGrafter"/>
</dbReference>
<dbReference type="Pfam" id="PF01966">
    <property type="entry name" value="HD"/>
    <property type="match status" value="1"/>
</dbReference>
<gene>
    <name evidence="10" type="ORF">A3A35_00775</name>
</gene>
<dbReference type="InterPro" id="IPR050264">
    <property type="entry name" value="Bact_CCA-adding_enz_type3_sf"/>
</dbReference>
<dbReference type="CDD" id="cd05398">
    <property type="entry name" value="NT_ClassII-CCAase"/>
    <property type="match status" value="1"/>
</dbReference>
<dbReference type="Proteomes" id="UP000179115">
    <property type="component" value="Unassembled WGS sequence"/>
</dbReference>
<dbReference type="EMBL" id="MFLV01000011">
    <property type="protein sequence ID" value="OGG71684.1"/>
    <property type="molecule type" value="Genomic_DNA"/>
</dbReference>
<dbReference type="Gene3D" id="1.10.3090.10">
    <property type="entry name" value="cca-adding enzyme, domain 2"/>
    <property type="match status" value="1"/>
</dbReference>
<name>A0A1F6EDD1_9BACT</name>
<evidence type="ECO:0000313" key="11">
    <source>
        <dbReference type="Proteomes" id="UP000179115"/>
    </source>
</evidence>
<feature type="domain" description="HD/PDEase" evidence="9">
    <location>
        <begin position="251"/>
        <end position="365"/>
    </location>
</feature>
<comment type="cofactor">
    <cofactor evidence="1">
        <name>Mg(2+)</name>
        <dbReference type="ChEBI" id="CHEBI:18420"/>
    </cofactor>
</comment>
<dbReference type="Gene3D" id="1.10.246.80">
    <property type="match status" value="1"/>
</dbReference>
<evidence type="ECO:0000313" key="10">
    <source>
        <dbReference type="EMBL" id="OGG71684.1"/>
    </source>
</evidence>
<dbReference type="Gene3D" id="3.30.460.10">
    <property type="entry name" value="Beta Polymerase, domain 2"/>
    <property type="match status" value="1"/>
</dbReference>
<evidence type="ECO:0000256" key="6">
    <source>
        <dbReference type="ARBA" id="ARBA00022741"/>
    </source>
</evidence>
<dbReference type="SMART" id="SM00471">
    <property type="entry name" value="HDc"/>
    <property type="match status" value="1"/>
</dbReference>
<proteinExistence type="inferred from homology"/>
<keyword evidence="5" id="KW-0479">Metal-binding</keyword>
<keyword evidence="4" id="KW-0548">Nucleotidyltransferase</keyword>
<dbReference type="InterPro" id="IPR043519">
    <property type="entry name" value="NT_sf"/>
</dbReference>
<sequence length="492" mass="56129">MRGTPSFSIPKEVVETAEKLEKAGFEAYLVGGCVRDLVLGRKPKDWDLTTSAKPEQIQGLFSETFYENEYGTVGVVNVNVSDETLKVVEVTPYRLESGYSDARRPDSITFSDKLEEDLKRRDFTINALAYSISQGQIIDLHKGQDDLKDKLVRAVGEPGERFLEDGLRVLRAIRIATELGFTVEKETEKAIKKTSKILGKIAKERIRDEFCRILMADRPMDGLVLAQELGILKYVAPELEEGIGIEQNQAHKYSVFEHNLRSLKHAADKGWDLDTRLAALFHDVGKPAARRWSDEKKDWTFHGHDVVGARMAKRILTDLKFPMKQIEKITKLVRWHLFFSDTEVITLSAVRRMVRNVGSENIWDLMNLRACDRIGTGRPKEHPYRFRKYRAMVEEALRDPISVSMLAVKGEDVIRETGLQPGPKIGYILHALLEEVLDDPKRNTKEHLTKRMQTLAKLSDKELQKLGEAGKEKKTALEEVEIGKIRGKYWVK</sequence>
<dbReference type="AlphaFoldDB" id="A0A1F6EDD1"/>
<evidence type="ECO:0000256" key="7">
    <source>
        <dbReference type="ARBA" id="ARBA00022842"/>
    </source>
</evidence>
<dbReference type="InterPro" id="IPR003607">
    <property type="entry name" value="HD/PDEase_dom"/>
</dbReference>
<reference evidence="10 11" key="1">
    <citation type="journal article" date="2016" name="Nat. Commun.">
        <title>Thousands of microbial genomes shed light on interconnected biogeochemical processes in an aquifer system.</title>
        <authorList>
            <person name="Anantharaman K."/>
            <person name="Brown C.T."/>
            <person name="Hug L.A."/>
            <person name="Sharon I."/>
            <person name="Castelle C.J."/>
            <person name="Probst A.J."/>
            <person name="Thomas B.C."/>
            <person name="Singh A."/>
            <person name="Wilkins M.J."/>
            <person name="Karaoz U."/>
            <person name="Brodie E.L."/>
            <person name="Williams K.H."/>
            <person name="Hubbard S.S."/>
            <person name="Banfield J.F."/>
        </authorList>
    </citation>
    <scope>NUCLEOTIDE SEQUENCE [LARGE SCALE GENOMIC DNA]</scope>
</reference>